<sequence length="33" mass="3823">MHVNYDALNGSYPEYGKSCSDPLKWEAYPSITW</sequence>
<protein>
    <submittedName>
        <fullName evidence="1">Uncharacterized protein</fullName>
    </submittedName>
</protein>
<name>A0A3P7IQ79_STRVU</name>
<proteinExistence type="predicted"/>
<dbReference type="Proteomes" id="UP000270094">
    <property type="component" value="Unassembled WGS sequence"/>
</dbReference>
<dbReference type="EMBL" id="UYYB01094895">
    <property type="protein sequence ID" value="VDM75061.1"/>
    <property type="molecule type" value="Genomic_DNA"/>
</dbReference>
<evidence type="ECO:0000313" key="2">
    <source>
        <dbReference type="Proteomes" id="UP000270094"/>
    </source>
</evidence>
<keyword evidence="2" id="KW-1185">Reference proteome</keyword>
<reference evidence="1 2" key="1">
    <citation type="submission" date="2018-11" db="EMBL/GenBank/DDBJ databases">
        <authorList>
            <consortium name="Pathogen Informatics"/>
        </authorList>
    </citation>
    <scope>NUCLEOTIDE SEQUENCE [LARGE SCALE GENOMIC DNA]</scope>
</reference>
<dbReference type="AlphaFoldDB" id="A0A3P7IQ79"/>
<gene>
    <name evidence="1" type="ORF">SVUK_LOCUS10059</name>
</gene>
<accession>A0A3P7IQ79</accession>
<evidence type="ECO:0000313" key="1">
    <source>
        <dbReference type="EMBL" id="VDM75061.1"/>
    </source>
</evidence>
<organism evidence="1 2">
    <name type="scientific">Strongylus vulgaris</name>
    <name type="common">Blood worm</name>
    <dbReference type="NCBI Taxonomy" id="40348"/>
    <lineage>
        <taxon>Eukaryota</taxon>
        <taxon>Metazoa</taxon>
        <taxon>Ecdysozoa</taxon>
        <taxon>Nematoda</taxon>
        <taxon>Chromadorea</taxon>
        <taxon>Rhabditida</taxon>
        <taxon>Rhabditina</taxon>
        <taxon>Rhabditomorpha</taxon>
        <taxon>Strongyloidea</taxon>
        <taxon>Strongylidae</taxon>
        <taxon>Strongylus</taxon>
    </lineage>
</organism>